<evidence type="ECO:0000313" key="5">
    <source>
        <dbReference type="Proteomes" id="UP000000383"/>
    </source>
</evidence>
<dbReference type="Pfam" id="PF13487">
    <property type="entry name" value="HD_5"/>
    <property type="match status" value="1"/>
</dbReference>
<dbReference type="AlphaFoldDB" id="D7DMQ2"/>
<dbReference type="KEGG" id="meh:M301_2467"/>
<reference evidence="5" key="1">
    <citation type="submission" date="2010-05" db="EMBL/GenBank/DDBJ databases">
        <title>Complete sequence of Methylotenera sp. 301.</title>
        <authorList>
            <person name="Lucas S."/>
            <person name="Copeland A."/>
            <person name="Lapidus A."/>
            <person name="Cheng J.-F."/>
            <person name="Bruce D."/>
            <person name="Goodwin L."/>
            <person name="Pitluck S."/>
            <person name="Clum A."/>
            <person name="Land M."/>
            <person name="Hauser L."/>
            <person name="Kyrpides N."/>
            <person name="Ivanova N."/>
            <person name="Chistoservova L."/>
            <person name="Kalyuzhnaya M."/>
            <person name="Woyke T."/>
        </authorList>
    </citation>
    <scope>NUCLEOTIDE SEQUENCE [LARGE SCALE GENOMIC DNA]</scope>
    <source>
        <strain evidence="5">301</strain>
    </source>
</reference>
<dbReference type="Proteomes" id="UP000000383">
    <property type="component" value="Chromosome"/>
</dbReference>
<feature type="domain" description="HD-GYP" evidence="3">
    <location>
        <begin position="156"/>
        <end position="353"/>
    </location>
</feature>
<dbReference type="CDD" id="cd00077">
    <property type="entry name" value="HDc"/>
    <property type="match status" value="1"/>
</dbReference>
<dbReference type="GO" id="GO:0008081">
    <property type="term" value="F:phosphoric diester hydrolase activity"/>
    <property type="evidence" value="ECO:0007669"/>
    <property type="project" value="UniProtKB-ARBA"/>
</dbReference>
<dbReference type="InterPro" id="IPR001789">
    <property type="entry name" value="Sig_transdc_resp-reg_receiver"/>
</dbReference>
<accession>D7DMQ2</accession>
<evidence type="ECO:0000256" key="1">
    <source>
        <dbReference type="PROSITE-ProRule" id="PRU00169"/>
    </source>
</evidence>
<dbReference type="SUPFAM" id="SSF109604">
    <property type="entry name" value="HD-domain/PDEase-like"/>
    <property type="match status" value="1"/>
</dbReference>
<feature type="modified residue" description="4-aspartylphosphate" evidence="1">
    <location>
        <position position="62"/>
    </location>
</feature>
<dbReference type="RefSeq" id="WP_013149137.1">
    <property type="nucleotide sequence ID" value="NC_014207.1"/>
</dbReference>
<dbReference type="GO" id="GO:0000160">
    <property type="term" value="P:phosphorelay signal transduction system"/>
    <property type="evidence" value="ECO:0007669"/>
    <property type="project" value="InterPro"/>
</dbReference>
<reference evidence="4 5" key="2">
    <citation type="journal article" date="2011" name="J. Bacteriol.">
        <title>Genomes of three methylotrophs from a single niche uncover genetic and metabolic divergence of Methylophilaceae.</title>
        <authorList>
            <person name="Lapidus A."/>
            <person name="Clum A."/>
            <person name="Labutti K."/>
            <person name="Kaluzhnaya M.G."/>
            <person name="Lim S."/>
            <person name="Beck D.A."/>
            <person name="Glavina Del Rio T."/>
            <person name="Nolan M."/>
            <person name="Mavromatis K."/>
            <person name="Huntemann M."/>
            <person name="Lucas S."/>
            <person name="Lidstrom M.E."/>
            <person name="Ivanova N."/>
            <person name="Chistoserdova L."/>
        </authorList>
    </citation>
    <scope>NUCLEOTIDE SEQUENCE [LARGE SCALE GENOMIC DNA]</scope>
    <source>
        <strain evidence="4 5">301</strain>
    </source>
</reference>
<proteinExistence type="predicted"/>
<dbReference type="Pfam" id="PF00072">
    <property type="entry name" value="Response_reg"/>
    <property type="match status" value="1"/>
</dbReference>
<dbReference type="InterPro" id="IPR011006">
    <property type="entry name" value="CheY-like_superfamily"/>
</dbReference>
<dbReference type="SMART" id="SM00471">
    <property type="entry name" value="HDc"/>
    <property type="match status" value="1"/>
</dbReference>
<dbReference type="Gene3D" id="1.10.3210.10">
    <property type="entry name" value="Hypothetical protein af1432"/>
    <property type="match status" value="1"/>
</dbReference>
<keyword evidence="5" id="KW-1185">Reference proteome</keyword>
<dbReference type="PANTHER" id="PTHR45228:SF1">
    <property type="entry name" value="CYCLIC DI-GMP PHOSPHODIESTERASE TM_0186"/>
    <property type="match status" value="1"/>
</dbReference>
<dbReference type="HOGENOM" id="CLU_000445_92_10_4"/>
<dbReference type="OrthoDB" id="9763857at2"/>
<protein>
    <submittedName>
        <fullName evidence="4">Response regulator receiver modulated metal dependent phosphohydrolase</fullName>
    </submittedName>
</protein>
<dbReference type="SUPFAM" id="SSF52172">
    <property type="entry name" value="CheY-like"/>
    <property type="match status" value="1"/>
</dbReference>
<dbReference type="EMBL" id="CP002056">
    <property type="protein sequence ID" value="ADI30829.1"/>
    <property type="molecule type" value="Genomic_DNA"/>
</dbReference>
<dbReference type="SMART" id="SM00448">
    <property type="entry name" value="REC"/>
    <property type="match status" value="1"/>
</dbReference>
<dbReference type="InterPro" id="IPR037522">
    <property type="entry name" value="HD_GYP_dom"/>
</dbReference>
<organism evidence="4 5">
    <name type="scientific">Methylotenera versatilis (strain 301)</name>
    <dbReference type="NCBI Taxonomy" id="666681"/>
    <lineage>
        <taxon>Bacteria</taxon>
        <taxon>Pseudomonadati</taxon>
        <taxon>Pseudomonadota</taxon>
        <taxon>Betaproteobacteria</taxon>
        <taxon>Nitrosomonadales</taxon>
        <taxon>Methylophilaceae</taxon>
        <taxon>Methylotenera</taxon>
    </lineage>
</organism>
<dbReference type="STRING" id="666681.M301_2467"/>
<keyword evidence="1" id="KW-0597">Phosphoprotein</keyword>
<sequence length="358" mass="40160">MINIQSFDDSSVLIVDDQSTSRAILAQVVKSINPNITVAEKSNPEQALEWAQEHVADLVFVDYLMPEMNGIEFVRLLKKRPEYAAVPVIMITIKKDAETRYTALDAGVTDFISKPVDMHECIARSKNLLTMHIQHITLQNRSILLESLVTEATADIKAREKETLMRLARAGEHKDYDTALHLQRMSLYSRALADAIGLDEVEAEIIELAAPLHDIGKIGTPDLILLKKGPFDEEELKVMRKHPHVGFKILEDSPSKYLQKGGEIALSHHERYDGSGYPNGLKGDEIPLSARIVAIADVFDALTSTRPYKKAWAFEQAYQYICDESGKHFDPELVNAMIKARAVFEKIYSENSTSPELS</sequence>
<dbReference type="InterPro" id="IPR052020">
    <property type="entry name" value="Cyclic_di-GMP/3'3'-cGAMP_PDE"/>
</dbReference>
<dbReference type="PANTHER" id="PTHR45228">
    <property type="entry name" value="CYCLIC DI-GMP PHOSPHODIESTERASE TM_0186-RELATED"/>
    <property type="match status" value="1"/>
</dbReference>
<name>D7DMQ2_METV0</name>
<evidence type="ECO:0000313" key="4">
    <source>
        <dbReference type="EMBL" id="ADI30829.1"/>
    </source>
</evidence>
<dbReference type="PROSITE" id="PS50110">
    <property type="entry name" value="RESPONSE_REGULATORY"/>
    <property type="match status" value="1"/>
</dbReference>
<dbReference type="CDD" id="cd17551">
    <property type="entry name" value="REC_RpfG-like"/>
    <property type="match status" value="1"/>
</dbReference>
<dbReference type="eggNOG" id="COG3437">
    <property type="taxonomic scope" value="Bacteria"/>
</dbReference>
<dbReference type="PROSITE" id="PS51832">
    <property type="entry name" value="HD_GYP"/>
    <property type="match status" value="1"/>
</dbReference>
<dbReference type="InterPro" id="IPR003607">
    <property type="entry name" value="HD/PDEase_dom"/>
</dbReference>
<gene>
    <name evidence="4" type="ordered locus">M301_2467</name>
</gene>
<evidence type="ECO:0000259" key="3">
    <source>
        <dbReference type="PROSITE" id="PS51832"/>
    </source>
</evidence>
<keyword evidence="4" id="KW-0378">Hydrolase</keyword>
<evidence type="ECO:0000259" key="2">
    <source>
        <dbReference type="PROSITE" id="PS50110"/>
    </source>
</evidence>
<feature type="domain" description="Response regulatory" evidence="2">
    <location>
        <begin position="11"/>
        <end position="129"/>
    </location>
</feature>
<dbReference type="Gene3D" id="3.40.50.2300">
    <property type="match status" value="1"/>
</dbReference>